<organism evidence="3">
    <name type="scientific">Cherry twisted leaf associated virus</name>
    <dbReference type="NCBI Taxonomy" id="1424279"/>
    <lineage>
        <taxon>Viruses</taxon>
        <taxon>Riboviria</taxon>
        <taxon>Orthornavirae</taxon>
        <taxon>Kitrinoviricota</taxon>
        <taxon>Alsuviricetes</taxon>
        <taxon>Tymovirales</taxon>
        <taxon>Betaflexiviridae</taxon>
        <taxon>Quinvirinae</taxon>
        <taxon>Robigovirus</taxon>
        <taxon>Robigovirus tortifoliae</taxon>
    </lineage>
</organism>
<name>W6JF55_9VIRU</name>
<accession>W6JF55</accession>
<reference evidence="3" key="1">
    <citation type="journal article" date="2013" name="Phytopathology">
        <title>Viruses associated with rusty mottle and twisted leaf diseases of sweet cherry are distinct species.</title>
        <authorList>
            <person name="Villamor D.E."/>
            <person name="Eastwell K.C."/>
        </authorList>
    </citation>
    <scope>NUCLEOTIDE SEQUENCE</scope>
    <source>
        <strain evidence="3">8242-3</strain>
    </source>
</reference>
<keyword evidence="2" id="KW-0812">Transmembrane</keyword>
<feature type="transmembrane region" description="Helical" evidence="2">
    <location>
        <begin position="138"/>
        <end position="156"/>
    </location>
</feature>
<keyword evidence="2" id="KW-1133">Transmembrane helix</keyword>
<sequence length="162" mass="18378">MSLRLMRMGPSSSTVQEIRSRRRQRRGRPISIEEQRASLRKRVIWRCSEQGEEGPHLIQKIPLQALIKNLSARLRRLTPLHSTLPLMTPSRPSQQTGLNTSKSLRVKRSLAFLILCGTATTTVQVTRPNLLAGQAATLNWRIWQALLGATVLYVAFAQNMRQ</sequence>
<proteinExistence type="predicted"/>
<reference evidence="3" key="3">
    <citation type="submission" date="2014-02" db="EMBL/GenBank/DDBJ databases">
        <authorList>
            <person name="Villamor D.E.V."/>
            <person name="Susaimuthu J."/>
            <person name="Eastwell K.C."/>
        </authorList>
    </citation>
    <scope>NUCLEOTIDE SEQUENCE</scope>
    <source>
        <strain evidence="3">8242-3</strain>
    </source>
</reference>
<keyword evidence="2" id="KW-0472">Membrane</keyword>
<evidence type="ECO:0000256" key="2">
    <source>
        <dbReference type="SAM" id="Phobius"/>
    </source>
</evidence>
<evidence type="ECO:0000256" key="1">
    <source>
        <dbReference type="SAM" id="MobiDB-lite"/>
    </source>
</evidence>
<reference evidence="3" key="2">
    <citation type="submission" date="2013-05" db="EMBL/GenBank/DDBJ databases">
        <authorList>
            <person name="Villamor D.V."/>
            <person name="Eastwell K.C."/>
        </authorList>
    </citation>
    <scope>NUCLEOTIDE SEQUENCE</scope>
    <source>
        <strain evidence="3">8242-3</strain>
    </source>
</reference>
<feature type="transmembrane region" description="Helical" evidence="2">
    <location>
        <begin position="109"/>
        <end position="126"/>
    </location>
</feature>
<evidence type="ECO:0000313" key="3">
    <source>
        <dbReference type="EMBL" id="AHJ80313.1"/>
    </source>
</evidence>
<dbReference type="EMBL" id="KF030873">
    <property type="protein sequence ID" value="AHJ80313.1"/>
    <property type="molecule type" value="Genomic_RNA"/>
</dbReference>
<protein>
    <submittedName>
        <fullName evidence="3">Uncharacterized protein</fullName>
    </submittedName>
</protein>
<feature type="region of interest" description="Disordered" evidence="1">
    <location>
        <begin position="1"/>
        <end position="30"/>
    </location>
</feature>